<keyword evidence="1" id="KW-1185">Reference proteome</keyword>
<evidence type="ECO:0000313" key="1">
    <source>
        <dbReference type="Proteomes" id="UP000887565"/>
    </source>
</evidence>
<accession>A0A915JK16</accession>
<dbReference type="WBParaSite" id="nRc.2.0.1.t26529-RA">
    <property type="protein sequence ID" value="nRc.2.0.1.t26529-RA"/>
    <property type="gene ID" value="nRc.2.0.1.g26529"/>
</dbReference>
<name>A0A915JK16_ROMCU</name>
<organism evidence="1 2">
    <name type="scientific">Romanomermis culicivorax</name>
    <name type="common">Nematode worm</name>
    <dbReference type="NCBI Taxonomy" id="13658"/>
    <lineage>
        <taxon>Eukaryota</taxon>
        <taxon>Metazoa</taxon>
        <taxon>Ecdysozoa</taxon>
        <taxon>Nematoda</taxon>
        <taxon>Enoplea</taxon>
        <taxon>Dorylaimia</taxon>
        <taxon>Mermithida</taxon>
        <taxon>Mermithoidea</taxon>
        <taxon>Mermithidae</taxon>
        <taxon>Romanomermis</taxon>
    </lineage>
</organism>
<dbReference type="Proteomes" id="UP000887565">
    <property type="component" value="Unplaced"/>
</dbReference>
<protein>
    <submittedName>
        <fullName evidence="2">Uncharacterized protein</fullName>
    </submittedName>
</protein>
<sequence length="112" mass="12616">MPQKITGNEVIAVIGNVDEKREHMEHKCCYQCVVNLNHGHPTTRFLPSNGLLSNHLSFPRDMKSLSNQYDTISSGKCRYICGTIRREVITLQLIEEAKASRDKILGMVLTDG</sequence>
<proteinExistence type="predicted"/>
<evidence type="ECO:0000313" key="2">
    <source>
        <dbReference type="WBParaSite" id="nRc.2.0.1.t26529-RA"/>
    </source>
</evidence>
<reference evidence="2" key="1">
    <citation type="submission" date="2022-11" db="UniProtKB">
        <authorList>
            <consortium name="WormBaseParasite"/>
        </authorList>
    </citation>
    <scope>IDENTIFICATION</scope>
</reference>
<dbReference type="AlphaFoldDB" id="A0A915JK16"/>